<accession>A0A3A8MTS1</accession>
<name>A0A3A8MTS1_9BACT</name>
<feature type="chain" id="PRO_5017246844" evidence="2">
    <location>
        <begin position="16"/>
        <end position="343"/>
    </location>
</feature>
<feature type="compositionally biased region" description="Low complexity" evidence="1">
    <location>
        <begin position="185"/>
        <end position="210"/>
    </location>
</feature>
<feature type="signal peptide" evidence="2">
    <location>
        <begin position="1"/>
        <end position="15"/>
    </location>
</feature>
<organism evidence="3 4">
    <name type="scientific">Corallococcus llansteffanensis</name>
    <dbReference type="NCBI Taxonomy" id="2316731"/>
    <lineage>
        <taxon>Bacteria</taxon>
        <taxon>Pseudomonadati</taxon>
        <taxon>Myxococcota</taxon>
        <taxon>Myxococcia</taxon>
        <taxon>Myxococcales</taxon>
        <taxon>Cystobacterineae</taxon>
        <taxon>Myxococcaceae</taxon>
        <taxon>Corallococcus</taxon>
    </lineage>
</organism>
<evidence type="ECO:0000313" key="4">
    <source>
        <dbReference type="Proteomes" id="UP000272888"/>
    </source>
</evidence>
<keyword evidence="4" id="KW-1185">Reference proteome</keyword>
<feature type="region of interest" description="Disordered" evidence="1">
    <location>
        <begin position="183"/>
        <end position="210"/>
    </location>
</feature>
<proteinExistence type="predicted"/>
<dbReference type="Proteomes" id="UP000272888">
    <property type="component" value="Unassembled WGS sequence"/>
</dbReference>
<gene>
    <name evidence="3" type="ORF">D7V93_43305</name>
</gene>
<evidence type="ECO:0000313" key="3">
    <source>
        <dbReference type="EMBL" id="RKH35456.1"/>
    </source>
</evidence>
<evidence type="ECO:0000256" key="2">
    <source>
        <dbReference type="SAM" id="SignalP"/>
    </source>
</evidence>
<dbReference type="SUPFAM" id="SSF48452">
    <property type="entry name" value="TPR-like"/>
    <property type="match status" value="1"/>
</dbReference>
<dbReference type="AlphaFoldDB" id="A0A3A8MTS1"/>
<reference evidence="4" key="1">
    <citation type="submission" date="2018-09" db="EMBL/GenBank/DDBJ databases">
        <authorList>
            <person name="Livingstone P.G."/>
            <person name="Whitworth D.E."/>
        </authorList>
    </citation>
    <scope>NUCLEOTIDE SEQUENCE [LARGE SCALE GENOMIC DNA]</scope>
    <source>
        <strain evidence="4">CA051B</strain>
    </source>
</reference>
<dbReference type="InterPro" id="IPR011990">
    <property type="entry name" value="TPR-like_helical_dom_sf"/>
</dbReference>
<sequence length="343" mass="34215">MAPSVLLMLALAAPAASIPHNFSTDERPSTALLLDAGTASVRSVIRNVGAGQLDAAGIASVMAVASGSHDAFAEMRQLDAAGLASVQAAANVQRTAAMGTAQLSAVGLASVQAAANSQRTALVGTARLTNAGLASVQAAAKNPSAQARGNGGIVQAGGIAPRASGVSFANGTATPVSMRMPAGMAAPTSNPDTPSTTAPATGAAPRTPGTDTLSEAGRIAVDASVAALRAAAVAMRARSGTAPAGLAAAGDPDAHYARGVQALQAKDSQTAIAELSACVQAAPTRADCRWELGWAYSVDGRWADSLTQWTQVRTLKPDQPDLESALTQARNQAALQARLAQPV</sequence>
<dbReference type="Gene3D" id="1.25.40.10">
    <property type="entry name" value="Tetratricopeptide repeat domain"/>
    <property type="match status" value="1"/>
</dbReference>
<protein>
    <submittedName>
        <fullName evidence="3">Uncharacterized protein</fullName>
    </submittedName>
</protein>
<keyword evidence="2" id="KW-0732">Signal</keyword>
<dbReference type="EMBL" id="RAWB01001058">
    <property type="protein sequence ID" value="RKH35456.1"/>
    <property type="molecule type" value="Genomic_DNA"/>
</dbReference>
<comment type="caution">
    <text evidence="3">The sequence shown here is derived from an EMBL/GenBank/DDBJ whole genome shotgun (WGS) entry which is preliminary data.</text>
</comment>
<feature type="non-terminal residue" evidence="3">
    <location>
        <position position="343"/>
    </location>
</feature>
<evidence type="ECO:0000256" key="1">
    <source>
        <dbReference type="SAM" id="MobiDB-lite"/>
    </source>
</evidence>